<keyword evidence="4" id="KW-0812">Transmembrane</keyword>
<evidence type="ECO:0000313" key="7">
    <source>
        <dbReference type="EMBL" id="XBO69167.1"/>
    </source>
</evidence>
<sequence length="490" mass="54938">MTLVPDDSPLPPRRLPSSVEGDGLLVGWSLEQGQPHQPFGFRIGAPTTNANQEQLDPILFEGSGHLMTIAPTGSGKGTGCIIPTLLRYPGPVIVVDPKGENAAVTARRRRQMGHRVIVLDPMGITDLPADRLDPTDIVIPNSRTELDDIAMLSELMMESHGFDGRDRFWLQRAQQVLNGLLLYLIRSQPEQRKGLLGKLRKMVSQDTEELAKLAERMRQMQDPDLEATAASLTLPAETTLAGYMAFAQNSLGFLRGEAVLEATQDSTFSLDDVTRGELVSIYLVIPPEKLESHGRLLRLWIGVLIAAVVRRRRAPALRTLFLLDEAPQLGPLPQLRQAITLLRGYGLQTWSFWQDMSQLRQLYPQDWQTMLNNCRVVQSFGVPNMNAAMDLATLTGFPRPEELLDLDFDEMLLLIAGDEARLARRPEYRSDPLFRGQFDRNPLHDSSREIMPQALRPQRRLRRVSPARPKPTPPPVVDPAFLDRLLAQWA</sequence>
<keyword evidence="6" id="KW-0472">Membrane</keyword>
<dbReference type="SUPFAM" id="SSF52540">
    <property type="entry name" value="P-loop containing nucleoside triphosphate hydrolases"/>
    <property type="match status" value="1"/>
</dbReference>
<reference evidence="7" key="1">
    <citation type="submission" date="2022-06" db="EMBL/GenBank/DDBJ databases">
        <title>A novel DMS-producing enzyme.</title>
        <authorList>
            <person name="Zhang Y."/>
        </authorList>
    </citation>
    <scope>NUCLEOTIDE SEQUENCE</scope>
    <source>
        <strain evidence="7">RT37</strain>
    </source>
</reference>
<gene>
    <name evidence="7" type="ORF">NFG58_11000</name>
</gene>
<dbReference type="GO" id="GO:0005886">
    <property type="term" value="C:plasma membrane"/>
    <property type="evidence" value="ECO:0007669"/>
    <property type="project" value="UniProtKB-SubCell"/>
</dbReference>
<dbReference type="AlphaFoldDB" id="A0AAU7KBX7"/>
<dbReference type="EMBL" id="CP098827">
    <property type="protein sequence ID" value="XBO69167.1"/>
    <property type="molecule type" value="Genomic_DNA"/>
</dbReference>
<keyword evidence="3" id="KW-1003">Cell membrane</keyword>
<evidence type="ECO:0000256" key="5">
    <source>
        <dbReference type="ARBA" id="ARBA00022989"/>
    </source>
</evidence>
<dbReference type="Pfam" id="PF02534">
    <property type="entry name" value="T4SS-DNA_transf"/>
    <property type="match status" value="1"/>
</dbReference>
<dbReference type="PANTHER" id="PTHR37937">
    <property type="entry name" value="CONJUGATIVE TRANSFER: DNA TRANSPORT"/>
    <property type="match status" value="1"/>
</dbReference>
<evidence type="ECO:0000256" key="6">
    <source>
        <dbReference type="ARBA" id="ARBA00023136"/>
    </source>
</evidence>
<keyword evidence="5" id="KW-1133">Transmembrane helix</keyword>
<dbReference type="InterPro" id="IPR051539">
    <property type="entry name" value="T4SS-coupling_protein"/>
</dbReference>
<evidence type="ECO:0000256" key="4">
    <source>
        <dbReference type="ARBA" id="ARBA00022692"/>
    </source>
</evidence>
<proteinExistence type="inferred from homology"/>
<evidence type="ECO:0000256" key="1">
    <source>
        <dbReference type="ARBA" id="ARBA00004651"/>
    </source>
</evidence>
<dbReference type="InterPro" id="IPR003688">
    <property type="entry name" value="TraG/VirD4"/>
</dbReference>
<evidence type="ECO:0000256" key="2">
    <source>
        <dbReference type="ARBA" id="ARBA00008806"/>
    </source>
</evidence>
<dbReference type="Gene3D" id="3.40.50.300">
    <property type="entry name" value="P-loop containing nucleotide triphosphate hydrolases"/>
    <property type="match status" value="1"/>
</dbReference>
<dbReference type="PANTHER" id="PTHR37937:SF1">
    <property type="entry name" value="CONJUGATIVE TRANSFER: DNA TRANSPORT"/>
    <property type="match status" value="1"/>
</dbReference>
<dbReference type="RefSeq" id="WP_253551639.1">
    <property type="nucleotide sequence ID" value="NZ_CP098827.1"/>
</dbReference>
<organism evidence="7">
    <name type="scientific">Halomonas sp. RT37</name>
    <dbReference type="NCBI Taxonomy" id="2950872"/>
    <lineage>
        <taxon>Bacteria</taxon>
        <taxon>Pseudomonadati</taxon>
        <taxon>Pseudomonadota</taxon>
        <taxon>Gammaproteobacteria</taxon>
        <taxon>Oceanospirillales</taxon>
        <taxon>Halomonadaceae</taxon>
        <taxon>Halomonas</taxon>
    </lineage>
</organism>
<comment type="similarity">
    <text evidence="2">Belongs to the VirD4/TraG family.</text>
</comment>
<comment type="subcellular location">
    <subcellularLocation>
        <location evidence="1">Cell membrane</location>
        <topology evidence="1">Multi-pass membrane protein</topology>
    </subcellularLocation>
</comment>
<protein>
    <submittedName>
        <fullName evidence="7">Type IV secretory system conjugative DNA transfer family protein</fullName>
    </submittedName>
</protein>
<dbReference type="CDD" id="cd01127">
    <property type="entry name" value="TrwB_TraG_TraD_VirD4"/>
    <property type="match status" value="1"/>
</dbReference>
<dbReference type="InterPro" id="IPR027417">
    <property type="entry name" value="P-loop_NTPase"/>
</dbReference>
<evidence type="ECO:0000256" key="3">
    <source>
        <dbReference type="ARBA" id="ARBA00022475"/>
    </source>
</evidence>
<name>A0AAU7KBX7_9GAMM</name>
<accession>A0AAU7KBX7</accession>